<dbReference type="EMBL" id="CM017326">
    <property type="protein sequence ID" value="KAE8075907.1"/>
    <property type="molecule type" value="Genomic_DNA"/>
</dbReference>
<proteinExistence type="predicted"/>
<evidence type="ECO:0000313" key="3">
    <source>
        <dbReference type="Proteomes" id="UP000327013"/>
    </source>
</evidence>
<keyword evidence="1" id="KW-1133">Transmembrane helix</keyword>
<evidence type="ECO:0000256" key="1">
    <source>
        <dbReference type="SAM" id="Phobius"/>
    </source>
</evidence>
<keyword evidence="3" id="KW-1185">Reference proteome</keyword>
<keyword evidence="1" id="KW-0472">Membrane</keyword>
<sequence length="175" mass="19458">MEKIKHSHVQVRELKLHVAEIGSGGGLPAWVSRNMVHMKAPDGCCCKCWVPSNSHRLQVLWLSEEPAEPKKATFKDLIDDVVSLLDSLGINKYIEGIAAKRPRDDRFAGETREHVELVVGVVIVVAVKAIASVPATLGRRRGLLLVALLLDEALHHLGRLKKIGRRKKIRRASDF</sequence>
<dbReference type="AlphaFoldDB" id="A0A5N6RDF3"/>
<organism evidence="2 3">
    <name type="scientific">Carpinus fangiana</name>
    <dbReference type="NCBI Taxonomy" id="176857"/>
    <lineage>
        <taxon>Eukaryota</taxon>
        <taxon>Viridiplantae</taxon>
        <taxon>Streptophyta</taxon>
        <taxon>Embryophyta</taxon>
        <taxon>Tracheophyta</taxon>
        <taxon>Spermatophyta</taxon>
        <taxon>Magnoliopsida</taxon>
        <taxon>eudicotyledons</taxon>
        <taxon>Gunneridae</taxon>
        <taxon>Pentapetalae</taxon>
        <taxon>rosids</taxon>
        <taxon>fabids</taxon>
        <taxon>Fagales</taxon>
        <taxon>Betulaceae</taxon>
        <taxon>Carpinus</taxon>
    </lineage>
</organism>
<name>A0A5N6RDF3_9ROSI</name>
<accession>A0A5N6RDF3</accession>
<dbReference type="Proteomes" id="UP000327013">
    <property type="component" value="Chromosome 6"/>
</dbReference>
<keyword evidence="1" id="KW-0812">Transmembrane</keyword>
<evidence type="ECO:0000313" key="2">
    <source>
        <dbReference type="EMBL" id="KAE8075907.1"/>
    </source>
</evidence>
<protein>
    <submittedName>
        <fullName evidence="2">Uncharacterized protein</fullName>
    </submittedName>
</protein>
<gene>
    <name evidence="2" type="ORF">FH972_014588</name>
</gene>
<dbReference type="OrthoDB" id="10592632at2759"/>
<reference evidence="2 3" key="1">
    <citation type="submission" date="2019-06" db="EMBL/GenBank/DDBJ databases">
        <title>A chromosomal-level reference genome of Carpinus fangiana (Coryloideae, Betulaceae).</title>
        <authorList>
            <person name="Yang X."/>
            <person name="Wang Z."/>
            <person name="Zhang L."/>
            <person name="Hao G."/>
            <person name="Liu J."/>
            <person name="Yang Y."/>
        </authorList>
    </citation>
    <scope>NUCLEOTIDE SEQUENCE [LARGE SCALE GENOMIC DNA]</scope>
    <source>
        <strain evidence="2">Cfa_2016G</strain>
        <tissue evidence="2">Leaf</tissue>
    </source>
</reference>
<feature type="transmembrane region" description="Helical" evidence="1">
    <location>
        <begin position="115"/>
        <end position="137"/>
    </location>
</feature>